<feature type="transmembrane region" description="Helical" evidence="1">
    <location>
        <begin position="39"/>
        <end position="61"/>
    </location>
</feature>
<feature type="transmembrane region" description="Helical" evidence="1">
    <location>
        <begin position="166"/>
        <end position="185"/>
    </location>
</feature>
<dbReference type="Pfam" id="PF01841">
    <property type="entry name" value="Transglut_core"/>
    <property type="match status" value="1"/>
</dbReference>
<dbReference type="Proteomes" id="UP000272528">
    <property type="component" value="Chromosome"/>
</dbReference>
<feature type="transmembrane region" description="Helical" evidence="1">
    <location>
        <begin position="137"/>
        <end position="160"/>
    </location>
</feature>
<organism evidence="3 4">
    <name type="scientific">Paenibacillus albus</name>
    <dbReference type="NCBI Taxonomy" id="2495582"/>
    <lineage>
        <taxon>Bacteria</taxon>
        <taxon>Bacillati</taxon>
        <taxon>Bacillota</taxon>
        <taxon>Bacilli</taxon>
        <taxon>Bacillales</taxon>
        <taxon>Paenibacillaceae</taxon>
        <taxon>Paenibacillus</taxon>
    </lineage>
</organism>
<feature type="transmembrane region" description="Helical" evidence="1">
    <location>
        <begin position="111"/>
        <end position="132"/>
    </location>
</feature>
<evidence type="ECO:0000313" key="4">
    <source>
        <dbReference type="Proteomes" id="UP000272528"/>
    </source>
</evidence>
<evidence type="ECO:0000313" key="3">
    <source>
        <dbReference type="EMBL" id="AZN40371.1"/>
    </source>
</evidence>
<proteinExistence type="predicted"/>
<feature type="transmembrane region" description="Helical" evidence="1">
    <location>
        <begin position="73"/>
        <end position="91"/>
    </location>
</feature>
<feature type="transmembrane region" description="Helical" evidence="1">
    <location>
        <begin position="197"/>
        <end position="221"/>
    </location>
</feature>
<keyword evidence="1" id="KW-0812">Transmembrane</keyword>
<gene>
    <name evidence="3" type="ORF">EJC50_12470</name>
</gene>
<dbReference type="KEGG" id="palb:EJC50_12470"/>
<keyword evidence="4" id="KW-1185">Reference proteome</keyword>
<dbReference type="InterPro" id="IPR038765">
    <property type="entry name" value="Papain-like_cys_pep_sf"/>
</dbReference>
<evidence type="ECO:0000259" key="2">
    <source>
        <dbReference type="SMART" id="SM00460"/>
    </source>
</evidence>
<name>A0A3Q8X735_9BACL</name>
<sequence length="747" mass="83991">MTAVSRAAFKWLSADVYRKLSAVLSALLIYEWIRCLGDYWWEETFTIVNGVLFAAVAANLLISSKIWSGSIQLIVIVLLNAVYSGYTWIPFTGEKRKLLDWLDWLGTQLDQLQPFIWISLGVWAVFHCIVLIRHKRLLIILVVLAAVLSLATADSLFTPIHLWDEIAWIVFIGLGWLVASHFASFQKRHPENWSQLLEYPLSLFLPISIIIMLVMGAGLFVPAINPILTDPYTAWKEARNETVPSYIGDKAIIIPASKDSSNSQSGYSRSDASLGGGFEFDYTPVMTVTTSQKSYWRGETRSYYNGNGWIEAVPEKLEKGSGPIASGQSFKAQYTEAKTETELVDQSIDMISKTKYPVLFGAAPISSVVSVDGKSSLPGLSWFSQAWELRLMKQGAGNYPKKYSIQSKVPILDEAKLRTGAAVQKSTDIDPMYLELPPTIPERVKSLALAITKTGATPYDKMQLLVAYLQTTYNYTNTPDITKRKSEDFVDSFLFEVREGYCDYFSTALAVMAREIGIPARWVKGYSPGSIPNEADMLRQQGMTGVETNPTGAGTYTVRNADAHSWVEIYFNGYGWLPFEATSGFAYPYALPKDKKAPEPVLAPDVEPESIPQTDAPGGYELQPWIIWTLSIASAAIILLFSILRFRFLSKMIRQLFKGKSGTANERVVRETNRLIRFCRKKGLEYDENETVRETMGRWSIRLSSLQPQFREVQHAFEKAMYSNSQLTQAELDQVTVTMKRIREHLG</sequence>
<dbReference type="Gene3D" id="3.10.620.30">
    <property type="match status" value="1"/>
</dbReference>
<accession>A0A3Q8X735</accession>
<dbReference type="PANTHER" id="PTHR42736">
    <property type="entry name" value="PROTEIN-GLUTAMINE GAMMA-GLUTAMYLTRANSFERASE"/>
    <property type="match status" value="1"/>
</dbReference>
<dbReference type="AlphaFoldDB" id="A0A3Q8X735"/>
<feature type="domain" description="Transglutaminase-like" evidence="2">
    <location>
        <begin position="494"/>
        <end position="583"/>
    </location>
</feature>
<dbReference type="PANTHER" id="PTHR42736:SF1">
    <property type="entry name" value="PROTEIN-GLUTAMINE GAMMA-GLUTAMYLTRANSFERASE"/>
    <property type="match status" value="1"/>
</dbReference>
<dbReference type="OrthoDB" id="9804872at2"/>
<feature type="transmembrane region" description="Helical" evidence="1">
    <location>
        <begin position="625"/>
        <end position="644"/>
    </location>
</feature>
<dbReference type="InterPro" id="IPR002931">
    <property type="entry name" value="Transglutaminase-like"/>
</dbReference>
<dbReference type="SMART" id="SM00460">
    <property type="entry name" value="TGc"/>
    <property type="match status" value="1"/>
</dbReference>
<keyword evidence="1" id="KW-1133">Transmembrane helix</keyword>
<keyword evidence="1" id="KW-0472">Membrane</keyword>
<dbReference type="InterPro" id="IPR052901">
    <property type="entry name" value="Bact_TGase-like"/>
</dbReference>
<reference evidence="4" key="1">
    <citation type="submission" date="2018-12" db="EMBL/GenBank/DDBJ databases">
        <title>Genome sequence of Peanibacillus sp.</title>
        <authorList>
            <person name="Subramani G."/>
            <person name="Srinivasan S."/>
            <person name="Kim M.K."/>
        </authorList>
    </citation>
    <scope>NUCLEOTIDE SEQUENCE [LARGE SCALE GENOMIC DNA]</scope>
    <source>
        <strain evidence="4">18JY67-1</strain>
    </source>
</reference>
<dbReference type="RefSeq" id="WP_126015602.1">
    <property type="nucleotide sequence ID" value="NZ_CP034437.1"/>
</dbReference>
<dbReference type="SUPFAM" id="SSF54001">
    <property type="entry name" value="Cysteine proteinases"/>
    <property type="match status" value="1"/>
</dbReference>
<evidence type="ECO:0000256" key="1">
    <source>
        <dbReference type="SAM" id="Phobius"/>
    </source>
</evidence>
<protein>
    <recommendedName>
        <fullName evidence="2">Transglutaminase-like domain-containing protein</fullName>
    </recommendedName>
</protein>
<dbReference type="EMBL" id="CP034437">
    <property type="protein sequence ID" value="AZN40371.1"/>
    <property type="molecule type" value="Genomic_DNA"/>
</dbReference>